<accession>A0A162AB49</accession>
<dbReference type="Proteomes" id="UP000077755">
    <property type="component" value="Chromosome 4"/>
</dbReference>
<protein>
    <recommendedName>
        <fullName evidence="4">Myb-like domain-containing protein</fullName>
    </recommendedName>
</protein>
<dbReference type="EMBL" id="CP093346">
    <property type="protein sequence ID" value="WOG97661.1"/>
    <property type="molecule type" value="Genomic_DNA"/>
</dbReference>
<evidence type="ECO:0000313" key="3">
    <source>
        <dbReference type="Proteomes" id="UP000077755"/>
    </source>
</evidence>
<keyword evidence="3" id="KW-1185">Reference proteome</keyword>
<dbReference type="EMBL" id="LNRQ01000004">
    <property type="protein sequence ID" value="KZM98672.1"/>
    <property type="molecule type" value="Genomic_DNA"/>
</dbReference>
<evidence type="ECO:0000313" key="2">
    <source>
        <dbReference type="EMBL" id="WOG97661.1"/>
    </source>
</evidence>
<evidence type="ECO:0008006" key="4">
    <source>
        <dbReference type="Google" id="ProtNLM"/>
    </source>
</evidence>
<name>A0A162AB49_DAUCS</name>
<evidence type="ECO:0000313" key="1">
    <source>
        <dbReference type="EMBL" id="KZM98672.1"/>
    </source>
</evidence>
<proteinExistence type="predicted"/>
<sequence>MANNCENVFLNQSDSLTSALLKFQAGPSEIGSPISFNMEGQNNHFMSDSLENGEFHSKFGFDHLTVTHQFDDLRLNYPTIQRNNIRGNDTIISHGGITSTYPPNGKNTVSHWDKYKKCWSGPNHLGSSSHGNHITNNMRKYGNMKRVNRSPSKTQSKKQIRFRFASWTYEEKKVMDRELEKFTSLPVLNICKKIAIMLPRKSIRDVAMRIEWLINHRKLDNIWFLDKPSVEGDLSDFDFYMPDNPNDRDLLAIRNKFGAGVVKGSRL</sequence>
<dbReference type="KEGG" id="dcr:108218098"/>
<dbReference type="Gramene" id="KZM98672">
    <property type="protein sequence ID" value="KZM98672"/>
    <property type="gene ID" value="DCAR_013966"/>
</dbReference>
<reference evidence="1" key="1">
    <citation type="journal article" date="2016" name="Nat. Genet.">
        <title>A high-quality carrot genome assembly provides new insights into carotenoid accumulation and asterid genome evolution.</title>
        <authorList>
            <person name="Iorizzo M."/>
            <person name="Ellison S."/>
            <person name="Senalik D."/>
            <person name="Zeng P."/>
            <person name="Satapoomin P."/>
            <person name="Huang J."/>
            <person name="Bowman M."/>
            <person name="Iovene M."/>
            <person name="Sanseverino W."/>
            <person name="Cavagnaro P."/>
            <person name="Yildiz M."/>
            <person name="Macko-Podgorni A."/>
            <person name="Moranska E."/>
            <person name="Grzebelus E."/>
            <person name="Grzebelus D."/>
            <person name="Ashrafi H."/>
            <person name="Zheng Z."/>
            <person name="Cheng S."/>
            <person name="Spooner D."/>
            <person name="Van Deynze A."/>
            <person name="Simon P."/>
        </authorList>
    </citation>
    <scope>NUCLEOTIDE SEQUENCE [LARGE SCALE GENOMIC DNA]</scope>
    <source>
        <tissue evidence="1">Leaf</tissue>
    </source>
</reference>
<reference evidence="2" key="2">
    <citation type="submission" date="2022-03" db="EMBL/GenBank/DDBJ databases">
        <title>Draft title - Genomic analysis of global carrot germplasm unveils the trajectory of domestication and the origin of high carotenoid orange carrot.</title>
        <authorList>
            <person name="Iorizzo M."/>
            <person name="Ellison S."/>
            <person name="Senalik D."/>
            <person name="Macko-Podgorni A."/>
            <person name="Grzebelus D."/>
            <person name="Bostan H."/>
            <person name="Rolling W."/>
            <person name="Curaba J."/>
            <person name="Simon P."/>
        </authorList>
    </citation>
    <scope>NUCLEOTIDE SEQUENCE</scope>
    <source>
        <tissue evidence="2">Leaf</tissue>
    </source>
</reference>
<organism evidence="1">
    <name type="scientific">Daucus carota subsp. sativus</name>
    <name type="common">Carrot</name>
    <dbReference type="NCBI Taxonomy" id="79200"/>
    <lineage>
        <taxon>Eukaryota</taxon>
        <taxon>Viridiplantae</taxon>
        <taxon>Streptophyta</taxon>
        <taxon>Embryophyta</taxon>
        <taxon>Tracheophyta</taxon>
        <taxon>Spermatophyta</taxon>
        <taxon>Magnoliopsida</taxon>
        <taxon>eudicotyledons</taxon>
        <taxon>Gunneridae</taxon>
        <taxon>Pentapetalae</taxon>
        <taxon>asterids</taxon>
        <taxon>campanulids</taxon>
        <taxon>Apiales</taxon>
        <taxon>Apiaceae</taxon>
        <taxon>Apioideae</taxon>
        <taxon>Scandiceae</taxon>
        <taxon>Daucinae</taxon>
        <taxon>Daucus</taxon>
        <taxon>Daucus sect. Daucus</taxon>
    </lineage>
</organism>
<gene>
    <name evidence="1" type="ORF">DCAR_013966</name>
    <name evidence="2" type="ORF">DCAR_0417002</name>
</gene>
<dbReference type="AlphaFoldDB" id="A0A162AB49"/>